<dbReference type="EMBL" id="BAABCM010000001">
    <property type="protein sequence ID" value="GAA3788421.1"/>
    <property type="molecule type" value="Genomic_DNA"/>
</dbReference>
<protein>
    <submittedName>
        <fullName evidence="1">Uncharacterized protein</fullName>
    </submittedName>
</protein>
<evidence type="ECO:0000313" key="1">
    <source>
        <dbReference type="EMBL" id="GAA3788421.1"/>
    </source>
</evidence>
<sequence>MLGEYRFVYTGWVFAQVVRNQAWTMGVSLRWSAHRGPRLRDKFLVDCGRRELGGARRPRSR</sequence>
<organism evidence="1 2">
    <name type="scientific">Amycolatopsis tucumanensis</name>
    <dbReference type="NCBI Taxonomy" id="401106"/>
    <lineage>
        <taxon>Bacteria</taxon>
        <taxon>Bacillati</taxon>
        <taxon>Actinomycetota</taxon>
        <taxon>Actinomycetes</taxon>
        <taxon>Pseudonocardiales</taxon>
        <taxon>Pseudonocardiaceae</taxon>
        <taxon>Amycolatopsis</taxon>
    </lineage>
</organism>
<dbReference type="Proteomes" id="UP001501624">
    <property type="component" value="Unassembled WGS sequence"/>
</dbReference>
<gene>
    <name evidence="1" type="ORF">GCM10022380_00670</name>
</gene>
<accession>A0ABP7H8N9</accession>
<name>A0ABP7H8N9_9PSEU</name>
<comment type="caution">
    <text evidence="1">The sequence shown here is derived from an EMBL/GenBank/DDBJ whole genome shotgun (WGS) entry which is preliminary data.</text>
</comment>
<proteinExistence type="predicted"/>
<reference evidence="2" key="1">
    <citation type="journal article" date="2019" name="Int. J. Syst. Evol. Microbiol.">
        <title>The Global Catalogue of Microorganisms (GCM) 10K type strain sequencing project: providing services to taxonomists for standard genome sequencing and annotation.</title>
        <authorList>
            <consortium name="The Broad Institute Genomics Platform"/>
            <consortium name="The Broad Institute Genome Sequencing Center for Infectious Disease"/>
            <person name="Wu L."/>
            <person name="Ma J."/>
        </authorList>
    </citation>
    <scope>NUCLEOTIDE SEQUENCE [LARGE SCALE GENOMIC DNA]</scope>
    <source>
        <strain evidence="2">JCM 17017</strain>
    </source>
</reference>
<evidence type="ECO:0000313" key="2">
    <source>
        <dbReference type="Proteomes" id="UP001501624"/>
    </source>
</evidence>
<keyword evidence="2" id="KW-1185">Reference proteome</keyword>